<name>A0ABW5CZS4_9BACT</name>
<sequence>MDLTPDSRYLVYFLLGKSEKDDDLYVMINSYWESITFRFMQPGPSYRVANTALSSPQDFLEERDEEVQATQYTVGPRSVVVFLRKEDTYILCLM</sequence>
<accession>A0ABW5CZS4</accession>
<evidence type="ECO:0000313" key="1">
    <source>
        <dbReference type="EMBL" id="MFD2247560.1"/>
    </source>
</evidence>
<dbReference type="Gene3D" id="2.60.40.1180">
    <property type="entry name" value="Golgi alpha-mannosidase II"/>
    <property type="match status" value="1"/>
</dbReference>
<proteinExistence type="predicted"/>
<gene>
    <name evidence="1" type="ORF">ACFSKP_14935</name>
</gene>
<organism evidence="1 2">
    <name type="scientific">Pontibacter ruber</name>
    <dbReference type="NCBI Taxonomy" id="1343895"/>
    <lineage>
        <taxon>Bacteria</taxon>
        <taxon>Pseudomonadati</taxon>
        <taxon>Bacteroidota</taxon>
        <taxon>Cytophagia</taxon>
        <taxon>Cytophagales</taxon>
        <taxon>Hymenobacteraceae</taxon>
        <taxon>Pontibacter</taxon>
    </lineage>
</organism>
<dbReference type="SUPFAM" id="SSF51011">
    <property type="entry name" value="Glycosyl hydrolase domain"/>
    <property type="match status" value="1"/>
</dbReference>
<protein>
    <submittedName>
        <fullName evidence="1">Uncharacterized protein</fullName>
    </submittedName>
</protein>
<dbReference type="Proteomes" id="UP001597374">
    <property type="component" value="Unassembled WGS sequence"/>
</dbReference>
<evidence type="ECO:0000313" key="2">
    <source>
        <dbReference type="Proteomes" id="UP001597374"/>
    </source>
</evidence>
<keyword evidence="2" id="KW-1185">Reference proteome</keyword>
<dbReference type="InterPro" id="IPR013780">
    <property type="entry name" value="Glyco_hydro_b"/>
</dbReference>
<dbReference type="EMBL" id="JBHUIM010000002">
    <property type="protein sequence ID" value="MFD2247560.1"/>
    <property type="molecule type" value="Genomic_DNA"/>
</dbReference>
<reference evidence="2" key="1">
    <citation type="journal article" date="2019" name="Int. J. Syst. Evol. Microbiol.">
        <title>The Global Catalogue of Microorganisms (GCM) 10K type strain sequencing project: providing services to taxonomists for standard genome sequencing and annotation.</title>
        <authorList>
            <consortium name="The Broad Institute Genomics Platform"/>
            <consortium name="The Broad Institute Genome Sequencing Center for Infectious Disease"/>
            <person name="Wu L."/>
            <person name="Ma J."/>
        </authorList>
    </citation>
    <scope>NUCLEOTIDE SEQUENCE [LARGE SCALE GENOMIC DNA]</scope>
    <source>
        <strain evidence="2">CGMCC 4.1782</strain>
    </source>
</reference>
<comment type="caution">
    <text evidence="1">The sequence shown here is derived from an EMBL/GenBank/DDBJ whole genome shotgun (WGS) entry which is preliminary data.</text>
</comment>
<dbReference type="RefSeq" id="WP_250430536.1">
    <property type="nucleotide sequence ID" value="NZ_JALPRR010000003.1"/>
</dbReference>